<feature type="region of interest" description="Disordered" evidence="1">
    <location>
        <begin position="682"/>
        <end position="707"/>
    </location>
</feature>
<keyword evidence="3" id="KW-1185">Reference proteome</keyword>
<accession>E7N350</accession>
<dbReference type="STRING" id="749551.HMPREF9555_01422"/>
<dbReference type="InterPro" id="IPR043129">
    <property type="entry name" value="ATPase_NBD"/>
</dbReference>
<dbReference type="Gene3D" id="3.30.420.40">
    <property type="match status" value="2"/>
</dbReference>
<protein>
    <submittedName>
        <fullName evidence="2">Uncharacterized protein</fullName>
    </submittedName>
</protein>
<evidence type="ECO:0000256" key="1">
    <source>
        <dbReference type="SAM" id="MobiDB-lite"/>
    </source>
</evidence>
<dbReference type="EMBL" id="AECV01000024">
    <property type="protein sequence ID" value="EFW29395.1"/>
    <property type="molecule type" value="Genomic_DNA"/>
</dbReference>
<gene>
    <name evidence="2" type="ORF">HMPREF9555_01422</name>
</gene>
<dbReference type="SUPFAM" id="SSF53067">
    <property type="entry name" value="Actin-like ATPase domain"/>
    <property type="match status" value="1"/>
</dbReference>
<sequence length="886" mass="101420">MTRREVQGATLRPMLMRTLYLKKNTFRQFFYESSLRFGAQIGRDIAALKDETASIVNKKYMFSFGTDRSGAQSFLKWIADEFNAEDVSHEQEERLRRLVAEYPKIRAYIRVDADQLVFDHERFAEDVVAGRFKETIFGLTFDIQSIIETAINTGSVALDFSIEPFKKELLQCDHVRANIQPYAERLLTDMSLGHWELYEELTDDGREDSVCLRLPPTDFLVARPPQLDVIMNGTCAIDFGTRSTVVVCRDRDARLLRIGKGDYSHEPTIQDYENPTAIELIDIEKFKMLYRAREGRPYTEWAQVTASHQAADAIFERQSTEGISVYYSVFSELKRWTRDTANSPILKDRHGYIQEVKPYVETLPLDAGGFDPIEIYAYYLGLYINNMHRSIYLDYILSFPVGYEKDVREHIRMSFERGLKKTLPKALLDDAEMMRRFRVYDGANEPAAYAVSALEAYGLEPKQPGEEVAYGVFDFGGGTTDFDFGVEYVPENRRRKFIIEQFGFGSDMYLGGENILELLAYEVFKDNLSEMRKHKITFALPPECETFAGAEALVRETRDAASHLNNKILAERLRPFWERGAGYDEFATGDGFKTTLTLFSSEKTGNAGNRAQVHIDIDVRKLERTLEDRIRRGVENFFQAMATAFKGRTVRQVHIFLAGNSCKAPMVRKLFEEYITSRMESTMRVPQTGKSDAKGKQSADAGKSAVPRKDDPFLLYLPLGMEDEEAGKGKKLNGDFDRMRTGKTGVAFGLLRCRKGGKDVKIINKNVDAHDELLFPYFLGSLSERGCFRVDIDARVDYGTWSYFTYADEDEFELYYTQEPRALQGHMKASEVRMVRCIIDDDDVSDDDEVGVYIRKKSPNTIEYTVASEKALGVKNYKGKIYTVRL</sequence>
<dbReference type="HOGENOM" id="CLU_011573_1_0_9"/>
<dbReference type="Gene3D" id="3.90.640.10">
    <property type="entry name" value="Actin, Chain A, domain 4"/>
    <property type="match status" value="1"/>
</dbReference>
<dbReference type="RefSeq" id="WP_009350082.1">
    <property type="nucleotide sequence ID" value="NZ_GL638137.1"/>
</dbReference>
<name>E7N350_9FIRM</name>
<proteinExistence type="predicted"/>
<evidence type="ECO:0000313" key="2">
    <source>
        <dbReference type="EMBL" id="EFW29395.1"/>
    </source>
</evidence>
<reference evidence="2 3" key="1">
    <citation type="submission" date="2010-08" db="EMBL/GenBank/DDBJ databases">
        <authorList>
            <person name="Weinstock G."/>
            <person name="Sodergren E."/>
            <person name="Clifton S."/>
            <person name="Fulton L."/>
            <person name="Fulton B."/>
            <person name="Courtney L."/>
            <person name="Fronick C."/>
            <person name="Harrison M."/>
            <person name="Strong C."/>
            <person name="Farmer C."/>
            <person name="Delahaunty K."/>
            <person name="Markovic C."/>
            <person name="Hall O."/>
            <person name="Minx P."/>
            <person name="Tomlinson C."/>
            <person name="Mitreva M."/>
            <person name="Hou S."/>
            <person name="Chen J."/>
            <person name="Wollam A."/>
            <person name="Pepin K.H."/>
            <person name="Johnson M."/>
            <person name="Bhonagiri V."/>
            <person name="Zhang X."/>
            <person name="Suruliraj S."/>
            <person name="Warren W."/>
            <person name="Chinwalla A."/>
            <person name="Mardis E.R."/>
            <person name="Wilson R.K."/>
        </authorList>
    </citation>
    <scope>NUCLEOTIDE SEQUENCE [LARGE SCALE GENOMIC DNA]</scope>
    <source>
        <strain evidence="2 3">F0399</strain>
    </source>
</reference>
<dbReference type="AlphaFoldDB" id="E7N350"/>
<organism evidence="2 3">
    <name type="scientific">Selenomonas artemidis F0399</name>
    <dbReference type="NCBI Taxonomy" id="749551"/>
    <lineage>
        <taxon>Bacteria</taxon>
        <taxon>Bacillati</taxon>
        <taxon>Bacillota</taxon>
        <taxon>Negativicutes</taxon>
        <taxon>Selenomonadales</taxon>
        <taxon>Selenomonadaceae</taxon>
        <taxon>Selenomonas</taxon>
    </lineage>
</organism>
<comment type="caution">
    <text evidence="2">The sequence shown here is derived from an EMBL/GenBank/DDBJ whole genome shotgun (WGS) entry which is preliminary data.</text>
</comment>
<evidence type="ECO:0000313" key="3">
    <source>
        <dbReference type="Proteomes" id="UP000004633"/>
    </source>
</evidence>
<dbReference type="Proteomes" id="UP000004633">
    <property type="component" value="Unassembled WGS sequence"/>
</dbReference>